<dbReference type="InParanoid" id="A0A1Z5R9A4"/>
<sequence length="295" mass="34788">MPTTKEDLIDMLCDYLMIIDDAETLETSWVRSFQPYNISLTIRQLQASLRMNQPMPTECFNMGVRLLAYNENKRLTSANVMVSKHYMDLRFSTTYESALKPQSEKLNVQELAKSLETWPYMKYDASRCRFVRIFLYDYCEPLFEILIPIIVQLLMPWKRGGLNLFVFDREEKTLTVLDPTPIPDWCKDMPYKRYVHRIINVSKSYRRAMGVDVFAWKHILPSGIPVIEDRDLNAFILLQYMSAWNNEKIMPISTDGQRLRKEIVINLLTYDGNSWQCMISLSVREYLSRITGIRQ</sequence>
<dbReference type="AlphaFoldDB" id="A0A1Z5R9A4"/>
<name>A0A1Z5R9A4_SORBI</name>
<reference evidence="2" key="2">
    <citation type="journal article" date="2018" name="Plant J.">
        <title>The Sorghum bicolor reference genome: improved assembly, gene annotations, a transcriptome atlas, and signatures of genome organization.</title>
        <authorList>
            <person name="McCormick R.F."/>
            <person name="Truong S.K."/>
            <person name="Sreedasyam A."/>
            <person name="Jenkins J."/>
            <person name="Shu S."/>
            <person name="Sims D."/>
            <person name="Kennedy M."/>
            <person name="Amirebrahimi M."/>
            <person name="Weers B.D."/>
            <person name="McKinley B."/>
            <person name="Mattison A."/>
            <person name="Morishige D.T."/>
            <person name="Grimwood J."/>
            <person name="Schmutz J."/>
            <person name="Mullet J.E."/>
        </authorList>
    </citation>
    <scope>NUCLEOTIDE SEQUENCE [LARGE SCALE GENOMIC DNA]</scope>
    <source>
        <strain evidence="2">cv. BTx623</strain>
    </source>
</reference>
<organism evidence="1 2">
    <name type="scientific">Sorghum bicolor</name>
    <name type="common">Sorghum</name>
    <name type="synonym">Sorghum vulgare</name>
    <dbReference type="NCBI Taxonomy" id="4558"/>
    <lineage>
        <taxon>Eukaryota</taxon>
        <taxon>Viridiplantae</taxon>
        <taxon>Streptophyta</taxon>
        <taxon>Embryophyta</taxon>
        <taxon>Tracheophyta</taxon>
        <taxon>Spermatophyta</taxon>
        <taxon>Magnoliopsida</taxon>
        <taxon>Liliopsida</taxon>
        <taxon>Poales</taxon>
        <taxon>Poaceae</taxon>
        <taxon>PACMAD clade</taxon>
        <taxon>Panicoideae</taxon>
        <taxon>Andropogonodae</taxon>
        <taxon>Andropogoneae</taxon>
        <taxon>Sorghinae</taxon>
        <taxon>Sorghum</taxon>
    </lineage>
</organism>
<keyword evidence="2" id="KW-1185">Reference proteome</keyword>
<reference evidence="1 2" key="1">
    <citation type="journal article" date="2009" name="Nature">
        <title>The Sorghum bicolor genome and the diversification of grasses.</title>
        <authorList>
            <person name="Paterson A.H."/>
            <person name="Bowers J.E."/>
            <person name="Bruggmann R."/>
            <person name="Dubchak I."/>
            <person name="Grimwood J."/>
            <person name="Gundlach H."/>
            <person name="Haberer G."/>
            <person name="Hellsten U."/>
            <person name="Mitros T."/>
            <person name="Poliakov A."/>
            <person name="Schmutz J."/>
            <person name="Spannagl M."/>
            <person name="Tang H."/>
            <person name="Wang X."/>
            <person name="Wicker T."/>
            <person name="Bharti A.K."/>
            <person name="Chapman J."/>
            <person name="Feltus F.A."/>
            <person name="Gowik U."/>
            <person name="Grigoriev I.V."/>
            <person name="Lyons E."/>
            <person name="Maher C.A."/>
            <person name="Martis M."/>
            <person name="Narechania A."/>
            <person name="Otillar R.P."/>
            <person name="Penning B.W."/>
            <person name="Salamov A.A."/>
            <person name="Wang Y."/>
            <person name="Zhang L."/>
            <person name="Carpita N.C."/>
            <person name="Freeling M."/>
            <person name="Gingle A.R."/>
            <person name="Hash C.T."/>
            <person name="Keller B."/>
            <person name="Klein P."/>
            <person name="Kresovich S."/>
            <person name="McCann M.C."/>
            <person name="Ming R."/>
            <person name="Peterson D.G."/>
            <person name="Mehboob-ur-Rahman"/>
            <person name="Ware D."/>
            <person name="Westhoff P."/>
            <person name="Mayer K.F."/>
            <person name="Messing J."/>
            <person name="Rokhsar D.S."/>
        </authorList>
    </citation>
    <scope>NUCLEOTIDE SEQUENCE [LARGE SCALE GENOMIC DNA]</scope>
    <source>
        <strain evidence="2">cv. BTx623</strain>
    </source>
</reference>
<dbReference type="Proteomes" id="UP000000768">
    <property type="component" value="Chromosome 7"/>
</dbReference>
<dbReference type="Gramene" id="OQU80354">
    <property type="protein sequence ID" value="OQU80354"/>
    <property type="gene ID" value="SORBI_3007G115050"/>
</dbReference>
<protein>
    <recommendedName>
        <fullName evidence="3">Ubiquitin-like protease family profile domain-containing protein</fullName>
    </recommendedName>
</protein>
<accession>A0A1Z5R9A4</accession>
<evidence type="ECO:0000313" key="1">
    <source>
        <dbReference type="EMBL" id="OQU80354.1"/>
    </source>
</evidence>
<proteinExistence type="predicted"/>
<dbReference type="EMBL" id="CM000766">
    <property type="protein sequence ID" value="OQU80354.1"/>
    <property type="molecule type" value="Genomic_DNA"/>
</dbReference>
<evidence type="ECO:0000313" key="2">
    <source>
        <dbReference type="Proteomes" id="UP000000768"/>
    </source>
</evidence>
<dbReference type="OMA" id="MSAWNNE"/>
<evidence type="ECO:0008006" key="3">
    <source>
        <dbReference type="Google" id="ProtNLM"/>
    </source>
</evidence>
<gene>
    <name evidence="1" type="ORF">SORBI_3007G115050</name>
</gene>